<accession>A0A914RM63</accession>
<proteinExistence type="predicted"/>
<reference evidence="2" key="1">
    <citation type="submission" date="2022-11" db="UniProtKB">
        <authorList>
            <consortium name="WormBaseParasite"/>
        </authorList>
    </citation>
    <scope>IDENTIFICATION</scope>
</reference>
<dbReference type="Proteomes" id="UP000887564">
    <property type="component" value="Unplaced"/>
</dbReference>
<keyword evidence="1" id="KW-1185">Reference proteome</keyword>
<organism evidence="1 2">
    <name type="scientific">Parascaris equorum</name>
    <name type="common">Equine roundworm</name>
    <dbReference type="NCBI Taxonomy" id="6256"/>
    <lineage>
        <taxon>Eukaryota</taxon>
        <taxon>Metazoa</taxon>
        <taxon>Ecdysozoa</taxon>
        <taxon>Nematoda</taxon>
        <taxon>Chromadorea</taxon>
        <taxon>Rhabditida</taxon>
        <taxon>Spirurina</taxon>
        <taxon>Ascaridomorpha</taxon>
        <taxon>Ascaridoidea</taxon>
        <taxon>Ascarididae</taxon>
        <taxon>Parascaris</taxon>
    </lineage>
</organism>
<protein>
    <submittedName>
        <fullName evidence="2">Uncharacterized protein</fullName>
    </submittedName>
</protein>
<dbReference type="AlphaFoldDB" id="A0A914RM63"/>
<sequence length="41" mass="4944">MFCLLDIHRRSDSHNFDVTIKHFPYQGFFGLPYITLSEKRI</sequence>
<dbReference type="WBParaSite" id="PEQ_0000590201-mRNA-1">
    <property type="protein sequence ID" value="PEQ_0000590201-mRNA-1"/>
    <property type="gene ID" value="PEQ_0000590201"/>
</dbReference>
<evidence type="ECO:0000313" key="2">
    <source>
        <dbReference type="WBParaSite" id="PEQ_0000590201-mRNA-1"/>
    </source>
</evidence>
<evidence type="ECO:0000313" key="1">
    <source>
        <dbReference type="Proteomes" id="UP000887564"/>
    </source>
</evidence>
<name>A0A914RM63_PAREQ</name>